<dbReference type="Proteomes" id="UP000095544">
    <property type="component" value="Unassembled WGS sequence"/>
</dbReference>
<dbReference type="CDD" id="cd03268">
    <property type="entry name" value="ABC_BcrA_bacitracin_resist"/>
    <property type="match status" value="1"/>
</dbReference>
<dbReference type="EMBL" id="CYZU01000080">
    <property type="protein sequence ID" value="CUP30931.1"/>
    <property type="molecule type" value="Genomic_DNA"/>
</dbReference>
<dbReference type="Gene3D" id="3.40.50.300">
    <property type="entry name" value="P-loop containing nucleotide triphosphate hydrolases"/>
    <property type="match status" value="1"/>
</dbReference>
<dbReference type="InterPro" id="IPR003593">
    <property type="entry name" value="AAA+_ATPase"/>
</dbReference>
<comment type="similarity">
    <text evidence="1">Belongs to the ABC transporter superfamily.</text>
</comment>
<dbReference type="GO" id="GO:0016887">
    <property type="term" value="F:ATP hydrolysis activity"/>
    <property type="evidence" value="ECO:0007669"/>
    <property type="project" value="InterPro"/>
</dbReference>
<dbReference type="InterPro" id="IPR003439">
    <property type="entry name" value="ABC_transporter-like_ATP-bd"/>
</dbReference>
<evidence type="ECO:0000259" key="5">
    <source>
        <dbReference type="PROSITE" id="PS50893"/>
    </source>
</evidence>
<dbReference type="InterPro" id="IPR027417">
    <property type="entry name" value="P-loop_NTPase"/>
</dbReference>
<dbReference type="NCBIfam" id="TIGR03740">
    <property type="entry name" value="galliderm_ABC"/>
    <property type="match status" value="1"/>
</dbReference>
<dbReference type="RefSeq" id="WP_050642603.1">
    <property type="nucleotide sequence ID" value="NZ_CABKUE010000009.1"/>
</dbReference>
<accession>A0A174M6Y2</accession>
<dbReference type="STRING" id="39482.ERS852491_04821"/>
<dbReference type="PANTHER" id="PTHR43335:SF4">
    <property type="entry name" value="ABC TRANSPORTER, ATP-BINDING PROTEIN"/>
    <property type="match status" value="1"/>
</dbReference>
<keyword evidence="2" id="KW-0813">Transport</keyword>
<reference evidence="6 7" key="1">
    <citation type="submission" date="2015-09" db="EMBL/GenBank/DDBJ databases">
        <authorList>
            <consortium name="Pathogen Informatics"/>
        </authorList>
    </citation>
    <scope>NUCLEOTIDE SEQUENCE [LARGE SCALE GENOMIC DNA]</scope>
    <source>
        <strain evidence="6 7">2789STDY5834876</strain>
    </source>
</reference>
<protein>
    <submittedName>
        <fullName evidence="6">Uncharacterized ABC transporter ATP-binding protein YbhF</fullName>
    </submittedName>
</protein>
<evidence type="ECO:0000313" key="7">
    <source>
        <dbReference type="Proteomes" id="UP000095544"/>
    </source>
</evidence>
<organism evidence="6 7">
    <name type="scientific">Faecalicatena contorta</name>
    <dbReference type="NCBI Taxonomy" id="39482"/>
    <lineage>
        <taxon>Bacteria</taxon>
        <taxon>Bacillati</taxon>
        <taxon>Bacillota</taxon>
        <taxon>Clostridia</taxon>
        <taxon>Lachnospirales</taxon>
        <taxon>Lachnospiraceae</taxon>
        <taxon>Faecalicatena</taxon>
    </lineage>
</organism>
<evidence type="ECO:0000256" key="4">
    <source>
        <dbReference type="ARBA" id="ARBA00022840"/>
    </source>
</evidence>
<name>A0A174M6Y2_9FIRM</name>
<evidence type="ECO:0000256" key="1">
    <source>
        <dbReference type="ARBA" id="ARBA00005417"/>
    </source>
</evidence>
<evidence type="ECO:0000313" key="6">
    <source>
        <dbReference type="EMBL" id="CUP30931.1"/>
    </source>
</evidence>
<evidence type="ECO:0000256" key="2">
    <source>
        <dbReference type="ARBA" id="ARBA00022448"/>
    </source>
</evidence>
<evidence type="ECO:0000256" key="3">
    <source>
        <dbReference type="ARBA" id="ARBA00022741"/>
    </source>
</evidence>
<dbReference type="OrthoDB" id="9809205at2"/>
<dbReference type="SUPFAM" id="SSF52540">
    <property type="entry name" value="P-loop containing nucleoside triphosphate hydrolases"/>
    <property type="match status" value="1"/>
</dbReference>
<dbReference type="SMART" id="SM00382">
    <property type="entry name" value="AAA"/>
    <property type="match status" value="1"/>
</dbReference>
<dbReference type="PANTHER" id="PTHR43335">
    <property type="entry name" value="ABC TRANSPORTER, ATP-BINDING PROTEIN"/>
    <property type="match status" value="1"/>
</dbReference>
<sequence>MNEMILETKGICKRFGRQVVLNQVSLMVPKGCVYGLLGPNGAGKSTLMKMFSGMMRPDEGEIFFGGKPWSRKDLNRTGALIEQPPLYDNLTARENLEVRTLLLGLPKKRIDEVLEIVDLKNTGKKRAGQFSMGMKQRLGIAAALLNKPSLLILDEPANGLDPFGIQELRNMIRDFSDEGITVIVSSHILSEVEQVADYIGIISGGVLGYQGGMKQGKDLESLFTDVVRKNRGLEACC</sequence>
<keyword evidence="3" id="KW-0547">Nucleotide-binding</keyword>
<keyword evidence="4 6" id="KW-0067">ATP-binding</keyword>
<dbReference type="GO" id="GO:0005524">
    <property type="term" value="F:ATP binding"/>
    <property type="evidence" value="ECO:0007669"/>
    <property type="project" value="UniProtKB-KW"/>
</dbReference>
<dbReference type="InterPro" id="IPR022501">
    <property type="entry name" value="ABC_Gallidermin_ATP-bd"/>
</dbReference>
<feature type="domain" description="ABC transporter" evidence="5">
    <location>
        <begin position="6"/>
        <end position="229"/>
    </location>
</feature>
<dbReference type="AlphaFoldDB" id="A0A174M6Y2"/>
<dbReference type="PROSITE" id="PS50893">
    <property type="entry name" value="ABC_TRANSPORTER_2"/>
    <property type="match status" value="1"/>
</dbReference>
<gene>
    <name evidence="6" type="primary">ybhF_13</name>
    <name evidence="6" type="ORF">ERS852491_04821</name>
</gene>
<dbReference type="Pfam" id="PF00005">
    <property type="entry name" value="ABC_tran"/>
    <property type="match status" value="1"/>
</dbReference>
<proteinExistence type="inferred from homology"/>